<dbReference type="GO" id="GO:0034038">
    <property type="term" value="F:deoxyhypusine synthase activity"/>
    <property type="evidence" value="ECO:0007669"/>
    <property type="project" value="TreeGrafter"/>
</dbReference>
<evidence type="ECO:0008006" key="5">
    <source>
        <dbReference type="Google" id="ProtNLM"/>
    </source>
</evidence>
<accession>A0A1G2P395</accession>
<dbReference type="GO" id="GO:0005737">
    <property type="term" value="C:cytoplasm"/>
    <property type="evidence" value="ECO:0007669"/>
    <property type="project" value="TreeGrafter"/>
</dbReference>
<evidence type="ECO:0000313" key="4">
    <source>
        <dbReference type="Proteomes" id="UP000177269"/>
    </source>
</evidence>
<evidence type="ECO:0000256" key="2">
    <source>
        <dbReference type="ARBA" id="ARBA00022679"/>
    </source>
</evidence>
<reference evidence="3 4" key="1">
    <citation type="journal article" date="2016" name="Nat. Commun.">
        <title>Thousands of microbial genomes shed light on interconnected biogeochemical processes in an aquifer system.</title>
        <authorList>
            <person name="Anantharaman K."/>
            <person name="Brown C.T."/>
            <person name="Hug L.A."/>
            <person name="Sharon I."/>
            <person name="Castelle C.J."/>
            <person name="Probst A.J."/>
            <person name="Thomas B.C."/>
            <person name="Singh A."/>
            <person name="Wilkins M.J."/>
            <person name="Karaoz U."/>
            <person name="Brodie E.L."/>
            <person name="Williams K.H."/>
            <person name="Hubbard S.S."/>
            <person name="Banfield J.F."/>
        </authorList>
    </citation>
    <scope>NUCLEOTIDE SEQUENCE [LARGE SCALE GENOMIC DNA]</scope>
</reference>
<dbReference type="InterPro" id="IPR036982">
    <property type="entry name" value="Deoxyhypusine_synthase_sf"/>
</dbReference>
<dbReference type="InterPro" id="IPR029035">
    <property type="entry name" value="DHS-like_NAD/FAD-binding_dom"/>
</dbReference>
<dbReference type="Proteomes" id="UP000177269">
    <property type="component" value="Unassembled WGS sequence"/>
</dbReference>
<organism evidence="3 4">
    <name type="scientific">Candidatus Taylorbacteria bacterium RIFCSPLOWO2_12_FULL_43_20</name>
    <dbReference type="NCBI Taxonomy" id="1802332"/>
    <lineage>
        <taxon>Bacteria</taxon>
        <taxon>Candidatus Tayloriibacteriota</taxon>
    </lineage>
</organism>
<dbReference type="PANTHER" id="PTHR11703:SF2">
    <property type="entry name" value="DEOXYHYPUSINE SYNTHASE-LIKE PROTEIN"/>
    <property type="match status" value="1"/>
</dbReference>
<proteinExistence type="inferred from homology"/>
<dbReference type="EMBL" id="MHSK01000006">
    <property type="protein sequence ID" value="OHA42753.1"/>
    <property type="molecule type" value="Genomic_DNA"/>
</dbReference>
<evidence type="ECO:0000256" key="1">
    <source>
        <dbReference type="ARBA" id="ARBA00009892"/>
    </source>
</evidence>
<dbReference type="Gene3D" id="3.40.910.10">
    <property type="entry name" value="Deoxyhypusine synthase"/>
    <property type="match status" value="1"/>
</dbReference>
<evidence type="ECO:0000313" key="3">
    <source>
        <dbReference type="EMBL" id="OHA42753.1"/>
    </source>
</evidence>
<name>A0A1G2P395_9BACT</name>
<keyword evidence="2" id="KW-0808">Transferase</keyword>
<comment type="caution">
    <text evidence="3">The sequence shown here is derived from an EMBL/GenBank/DDBJ whole genome shotgun (WGS) entry which is preliminary data.</text>
</comment>
<dbReference type="InterPro" id="IPR002773">
    <property type="entry name" value="Deoxyhypusine_synthase"/>
</dbReference>
<dbReference type="PANTHER" id="PTHR11703">
    <property type="entry name" value="DEOXYHYPUSINE SYNTHASE"/>
    <property type="match status" value="1"/>
</dbReference>
<comment type="similarity">
    <text evidence="1">Belongs to the deoxyhypusine synthase family.</text>
</comment>
<dbReference type="SUPFAM" id="SSF52467">
    <property type="entry name" value="DHS-like NAD/FAD-binding domain"/>
    <property type="match status" value="1"/>
</dbReference>
<protein>
    <recommendedName>
        <fullName evidence="5">Deoxyhypusine synthase</fullName>
    </recommendedName>
</protein>
<gene>
    <name evidence="3" type="ORF">A3G52_03020</name>
</gene>
<dbReference type="Pfam" id="PF01916">
    <property type="entry name" value="DS"/>
    <property type="match status" value="1"/>
</dbReference>
<dbReference type="AlphaFoldDB" id="A0A1G2P395"/>
<sequence length="403" mass="45086">MNTNVNSQDAGSLVGKAVDVRPVSEVENPEELIMNCMPAFGGAFVRKIFCILDRVITENVPLVVAISGPITASNQHRAWLLPLIEEGYISYITTTDAACYHDGHFGLQEENPVREVDIEGRDLEYGKAGVIRIGNVGFDENVLYKQDKFISNLLQKPEFQRKMSGTEFRNLLGQHYDRQEGRLGIKPGLLSTCYKYGVPVFVGAPCDGSVYLNHVKLWAMRENGVLRHDFELDIEREVFESAAIHYWGLTRSPAKKLAILILGGGVPKNFSLQPEPFLSQILLLNDIDGYSFDVQIVSTNVTYGCLTSCKPAEAHTWGKVSAEALGGTTESLEADYSTIMPLISWAIIDKKHRLFNRDASEPGVRGYCLRNHLRLYDKLPELTKHLLDRITELDHVVKLKSAF</sequence>